<dbReference type="InterPro" id="IPR050680">
    <property type="entry name" value="YpeA/RimI_acetyltransf"/>
</dbReference>
<dbReference type="Proteomes" id="UP000322110">
    <property type="component" value="Unassembled WGS sequence"/>
</dbReference>
<keyword evidence="5" id="KW-1185">Reference proteome</keyword>
<gene>
    <name evidence="4" type="ORF">F0Q34_15365</name>
</gene>
<evidence type="ECO:0000256" key="1">
    <source>
        <dbReference type="ARBA" id="ARBA00022679"/>
    </source>
</evidence>
<keyword evidence="1 4" id="KW-0808">Transferase</keyword>
<dbReference type="SUPFAM" id="SSF55729">
    <property type="entry name" value="Acyl-CoA N-acyltransferases (Nat)"/>
    <property type="match status" value="1"/>
</dbReference>
<comment type="caution">
    <text evidence="4">The sequence shown here is derived from an EMBL/GenBank/DDBJ whole genome shotgun (WGS) entry which is preliminary data.</text>
</comment>
<dbReference type="GO" id="GO:0016747">
    <property type="term" value="F:acyltransferase activity, transferring groups other than amino-acyl groups"/>
    <property type="evidence" value="ECO:0007669"/>
    <property type="project" value="InterPro"/>
</dbReference>
<dbReference type="InterPro" id="IPR000182">
    <property type="entry name" value="GNAT_dom"/>
</dbReference>
<accession>A0A5B2TD27</accession>
<protein>
    <submittedName>
        <fullName evidence="4">GNAT family N-acetyltransferase</fullName>
    </submittedName>
</protein>
<name>A0A5B2TD27_9PROT</name>
<dbReference type="PANTHER" id="PTHR43420:SF44">
    <property type="entry name" value="ACETYLTRANSFERASE YPEA"/>
    <property type="match status" value="1"/>
</dbReference>
<dbReference type="EMBL" id="VUKA01000008">
    <property type="protein sequence ID" value="KAA2212416.1"/>
    <property type="molecule type" value="Genomic_DNA"/>
</dbReference>
<evidence type="ECO:0000256" key="2">
    <source>
        <dbReference type="ARBA" id="ARBA00023315"/>
    </source>
</evidence>
<feature type="domain" description="N-acetyltransferase" evidence="3">
    <location>
        <begin position="13"/>
        <end position="154"/>
    </location>
</feature>
<dbReference type="AlphaFoldDB" id="A0A5B2TD27"/>
<proteinExistence type="predicted"/>
<organism evidence="4 5">
    <name type="scientific">Teichococcus oryzae</name>
    <dbReference type="NCBI Taxonomy" id="1608942"/>
    <lineage>
        <taxon>Bacteria</taxon>
        <taxon>Pseudomonadati</taxon>
        <taxon>Pseudomonadota</taxon>
        <taxon>Alphaproteobacteria</taxon>
        <taxon>Acetobacterales</taxon>
        <taxon>Roseomonadaceae</taxon>
        <taxon>Roseomonas</taxon>
    </lineage>
</organism>
<evidence type="ECO:0000313" key="4">
    <source>
        <dbReference type="EMBL" id="KAA2212416.1"/>
    </source>
</evidence>
<dbReference type="Pfam" id="PF00583">
    <property type="entry name" value="Acetyltransf_1"/>
    <property type="match status" value="1"/>
</dbReference>
<keyword evidence="2" id="KW-0012">Acyltransferase</keyword>
<evidence type="ECO:0000259" key="3">
    <source>
        <dbReference type="PROSITE" id="PS51186"/>
    </source>
</evidence>
<dbReference type="Gene3D" id="3.40.630.30">
    <property type="match status" value="1"/>
</dbReference>
<reference evidence="4 5" key="1">
    <citation type="journal article" date="2015" name="Int. J. Syst. Evol. Microbiol.">
        <title>Roseomonas oryzae sp. nov., isolated from paddy rhizosphere soil.</title>
        <authorList>
            <person name="Ramaprasad E.V."/>
            <person name="Sasikala Ch."/>
            <person name="Ramana Ch.V."/>
        </authorList>
    </citation>
    <scope>NUCLEOTIDE SEQUENCE [LARGE SCALE GENOMIC DNA]</scope>
    <source>
        <strain evidence="4 5">KCTC 42542</strain>
    </source>
</reference>
<dbReference type="PROSITE" id="PS51186">
    <property type="entry name" value="GNAT"/>
    <property type="match status" value="1"/>
</dbReference>
<dbReference type="InterPro" id="IPR016181">
    <property type="entry name" value="Acyl_CoA_acyltransferase"/>
</dbReference>
<sequence length="155" mass="16242">MWSRLPSALPPVHELRAALPADAEALAILHAASFPAAERWGADAIRLMLEMPGAFGLLSARLGFILCRVVVDEAEVLTLAVRPEARRMGLGAALLGGALGLAAARGGARMFLEVSAKNAAAQALYAAAGFSVVGRRRRYYADGSDALVLSRDCKA</sequence>
<evidence type="ECO:0000313" key="5">
    <source>
        <dbReference type="Proteomes" id="UP000322110"/>
    </source>
</evidence>
<dbReference type="OrthoDB" id="9804026at2"/>
<dbReference type="PANTHER" id="PTHR43420">
    <property type="entry name" value="ACETYLTRANSFERASE"/>
    <property type="match status" value="1"/>
</dbReference>